<dbReference type="Pfam" id="PF00871">
    <property type="entry name" value="Acetate_kinase"/>
    <property type="match status" value="1"/>
</dbReference>
<feature type="site" description="Transition state stabilizer" evidence="6">
    <location>
        <position position="177"/>
    </location>
</feature>
<gene>
    <name evidence="6" type="primary">ackA</name>
    <name evidence="8" type="ORF">IAB38_03160</name>
</gene>
<organism evidence="8 9">
    <name type="scientific">Candidatus Onthousia excrementipullorum</name>
    <dbReference type="NCBI Taxonomy" id="2840884"/>
    <lineage>
        <taxon>Bacteria</taxon>
        <taxon>Bacillati</taxon>
        <taxon>Bacillota</taxon>
        <taxon>Bacilli</taxon>
        <taxon>Candidatus Onthousia</taxon>
    </lineage>
</organism>
<dbReference type="PANTHER" id="PTHR21060:SF15">
    <property type="entry name" value="ACETATE KINASE-RELATED"/>
    <property type="match status" value="1"/>
</dbReference>
<dbReference type="InterPro" id="IPR000890">
    <property type="entry name" value="Aliphatic_acid_kin_short-chain"/>
</dbReference>
<feature type="binding site" evidence="6">
    <location>
        <begin position="329"/>
        <end position="333"/>
    </location>
    <ligand>
        <name>ATP</name>
        <dbReference type="ChEBI" id="CHEBI:30616"/>
    </ligand>
</feature>
<dbReference type="PROSITE" id="PS01075">
    <property type="entry name" value="ACETATE_KINASE_1"/>
    <property type="match status" value="1"/>
</dbReference>
<keyword evidence="6" id="KW-0479">Metal-binding</keyword>
<feature type="active site" description="Proton donor/acceptor" evidence="6">
    <location>
        <position position="145"/>
    </location>
</feature>
<comment type="similarity">
    <text evidence="1 6 7">Belongs to the acetokinase family.</text>
</comment>
<feature type="site" description="Transition state stabilizer" evidence="6">
    <location>
        <position position="236"/>
    </location>
</feature>
<name>A0A9D1DU68_9FIRM</name>
<evidence type="ECO:0000256" key="2">
    <source>
        <dbReference type="ARBA" id="ARBA00022679"/>
    </source>
</evidence>
<dbReference type="GO" id="GO:0000287">
    <property type="term" value="F:magnesium ion binding"/>
    <property type="evidence" value="ECO:0007669"/>
    <property type="project" value="UniProtKB-UniRule"/>
</dbReference>
<dbReference type="InterPro" id="IPR023865">
    <property type="entry name" value="Aliphatic_acid_kinase_CS"/>
</dbReference>
<comment type="function">
    <text evidence="6">Catalyzes the formation of acetyl phosphate from acetate and ATP. Can also catalyze the reverse reaction.</text>
</comment>
<dbReference type="EC" id="2.7.2.1" evidence="6"/>
<dbReference type="Proteomes" id="UP000824232">
    <property type="component" value="Unassembled WGS sequence"/>
</dbReference>
<evidence type="ECO:0000256" key="6">
    <source>
        <dbReference type="HAMAP-Rule" id="MF_00020"/>
    </source>
</evidence>
<evidence type="ECO:0000256" key="5">
    <source>
        <dbReference type="ARBA" id="ARBA00022840"/>
    </source>
</evidence>
<dbReference type="GO" id="GO:0005524">
    <property type="term" value="F:ATP binding"/>
    <property type="evidence" value="ECO:0007669"/>
    <property type="project" value="UniProtKB-KW"/>
</dbReference>
<keyword evidence="2 6" id="KW-0808">Transferase</keyword>
<dbReference type="EMBL" id="DVHC01000031">
    <property type="protein sequence ID" value="HIR59028.1"/>
    <property type="molecule type" value="Genomic_DNA"/>
</dbReference>
<evidence type="ECO:0000256" key="4">
    <source>
        <dbReference type="ARBA" id="ARBA00022777"/>
    </source>
</evidence>
<comment type="catalytic activity">
    <reaction evidence="6">
        <text>acetate + ATP = acetyl phosphate + ADP</text>
        <dbReference type="Rhea" id="RHEA:11352"/>
        <dbReference type="ChEBI" id="CHEBI:22191"/>
        <dbReference type="ChEBI" id="CHEBI:30089"/>
        <dbReference type="ChEBI" id="CHEBI:30616"/>
        <dbReference type="ChEBI" id="CHEBI:456216"/>
        <dbReference type="EC" id="2.7.2.1"/>
    </reaction>
</comment>
<evidence type="ECO:0000313" key="8">
    <source>
        <dbReference type="EMBL" id="HIR59028.1"/>
    </source>
</evidence>
<keyword evidence="3 6" id="KW-0547">Nucleotide-binding</keyword>
<feature type="binding site" evidence="6">
    <location>
        <position position="14"/>
    </location>
    <ligand>
        <name>ATP</name>
        <dbReference type="ChEBI" id="CHEBI:30616"/>
    </ligand>
</feature>
<keyword evidence="5 6" id="KW-0067">ATP-binding</keyword>
<feature type="binding site" evidence="6">
    <location>
        <position position="7"/>
    </location>
    <ligand>
        <name>Mg(2+)</name>
        <dbReference type="ChEBI" id="CHEBI:18420"/>
    </ligand>
</feature>
<dbReference type="PROSITE" id="PS01076">
    <property type="entry name" value="ACETATE_KINASE_2"/>
    <property type="match status" value="1"/>
</dbReference>
<evidence type="ECO:0000313" key="9">
    <source>
        <dbReference type="Proteomes" id="UP000824232"/>
    </source>
</evidence>
<comment type="subunit">
    <text evidence="6">Homodimer.</text>
</comment>
<dbReference type="Gene3D" id="3.30.420.40">
    <property type="match status" value="2"/>
</dbReference>
<dbReference type="InterPro" id="IPR043129">
    <property type="entry name" value="ATPase_NBD"/>
</dbReference>
<feature type="binding site" evidence="6">
    <location>
        <begin position="278"/>
        <end position="280"/>
    </location>
    <ligand>
        <name>ATP</name>
        <dbReference type="ChEBI" id="CHEBI:30616"/>
    </ligand>
</feature>
<dbReference type="AlphaFoldDB" id="A0A9D1DU68"/>
<keyword evidence="4 6" id="KW-0418">Kinase</keyword>
<feature type="binding site" evidence="6">
    <location>
        <begin position="203"/>
        <end position="207"/>
    </location>
    <ligand>
        <name>ATP</name>
        <dbReference type="ChEBI" id="CHEBI:30616"/>
    </ligand>
</feature>
<dbReference type="HAMAP" id="MF_00020">
    <property type="entry name" value="Acetate_kinase"/>
    <property type="match status" value="1"/>
</dbReference>
<evidence type="ECO:0000256" key="7">
    <source>
        <dbReference type="RuleBase" id="RU003835"/>
    </source>
</evidence>
<dbReference type="GO" id="GO:0006083">
    <property type="term" value="P:acetate metabolic process"/>
    <property type="evidence" value="ECO:0007669"/>
    <property type="project" value="TreeGrafter"/>
</dbReference>
<keyword evidence="6" id="KW-0963">Cytoplasm</keyword>
<comment type="subcellular location">
    <subcellularLocation>
        <location evidence="6">Cytoplasm</location>
    </subcellularLocation>
</comment>
<protein>
    <recommendedName>
        <fullName evidence="6">Acetate kinase</fullName>
        <ecNumber evidence="6">2.7.2.1</ecNumber>
    </recommendedName>
    <alternativeName>
        <fullName evidence="6">Acetokinase</fullName>
    </alternativeName>
</protein>
<dbReference type="GO" id="GO:0005737">
    <property type="term" value="C:cytoplasm"/>
    <property type="evidence" value="ECO:0007669"/>
    <property type="project" value="UniProtKB-SubCell"/>
</dbReference>
<dbReference type="GO" id="GO:0008776">
    <property type="term" value="F:acetate kinase activity"/>
    <property type="evidence" value="ECO:0007669"/>
    <property type="project" value="UniProtKB-UniRule"/>
</dbReference>
<dbReference type="NCBIfam" id="TIGR00016">
    <property type="entry name" value="ackA"/>
    <property type="match status" value="1"/>
</dbReference>
<comment type="cofactor">
    <cofactor evidence="6">
        <name>Mg(2+)</name>
        <dbReference type="ChEBI" id="CHEBI:18420"/>
    </cofactor>
    <cofactor evidence="6">
        <name>Mn(2+)</name>
        <dbReference type="ChEBI" id="CHEBI:29035"/>
    </cofactor>
    <text evidence="6">Mg(2+). Can also accept Mn(2+).</text>
</comment>
<proteinExistence type="inferred from homology"/>
<evidence type="ECO:0000256" key="3">
    <source>
        <dbReference type="ARBA" id="ARBA00022741"/>
    </source>
</evidence>
<evidence type="ECO:0000256" key="1">
    <source>
        <dbReference type="ARBA" id="ARBA00008748"/>
    </source>
</evidence>
<dbReference type="InterPro" id="IPR004372">
    <property type="entry name" value="Ac/propionate_kinase"/>
</dbReference>
<dbReference type="CDD" id="cd24010">
    <property type="entry name" value="ASKHA_NBD_AcK_PK"/>
    <property type="match status" value="1"/>
</dbReference>
<accession>A0A9D1DU68</accession>
<reference evidence="8" key="2">
    <citation type="journal article" date="2021" name="PeerJ">
        <title>Extensive microbial diversity within the chicken gut microbiome revealed by metagenomics and culture.</title>
        <authorList>
            <person name="Gilroy R."/>
            <person name="Ravi A."/>
            <person name="Getino M."/>
            <person name="Pursley I."/>
            <person name="Horton D.L."/>
            <person name="Alikhan N.F."/>
            <person name="Baker D."/>
            <person name="Gharbi K."/>
            <person name="Hall N."/>
            <person name="Watson M."/>
            <person name="Adriaenssens E.M."/>
            <person name="Foster-Nyarko E."/>
            <person name="Jarju S."/>
            <person name="Secka A."/>
            <person name="Antonio M."/>
            <person name="Oren A."/>
            <person name="Chaudhuri R.R."/>
            <person name="La Ragione R."/>
            <person name="Hildebrand F."/>
            <person name="Pallen M.J."/>
        </authorList>
    </citation>
    <scope>NUCLEOTIDE SEQUENCE</scope>
    <source>
        <strain evidence="8">CHK184-20233</strain>
    </source>
</reference>
<sequence length="395" mass="43468">MKIISINAGSSSLKFSLFDMDDKKVIASGLFERIGIDGSSYTIKYNGEKIKTEAELATHTDAVKILLDKLVSLNIIKSLDEIDGVGHRLVHGKDKYKASCLITDEVVNDLIAFKDFAPLHNPANVLGIQAFKEVLPDVPMVGVFDTAFHQTMDEESYLYPVPYSWYKEHGVRKYGFHGTSHRYIAKTISEKLGRDDLRIISCHVGNGGSITAIKDGKCVDTSMGFTPLAGIMMGTRSGDVDPSIITYIMEQEGLNAKEVIDILNKKSGLLGLSEISSDMRDIVSAMESDDEQGKKARRAFLKYTRTVTNYIAQYYVLLGGADVICFTAGLGENSEPFRKKVCENLACLGVKLDAEANKVMGEFKKISSDDSTIPVYVVPTDEELMIALDTLKLIS</sequence>
<comment type="caution">
    <text evidence="8">The sequence shown here is derived from an EMBL/GenBank/DDBJ whole genome shotgun (WGS) entry which is preliminary data.</text>
</comment>
<dbReference type="GO" id="GO:0006085">
    <property type="term" value="P:acetyl-CoA biosynthetic process"/>
    <property type="evidence" value="ECO:0007669"/>
    <property type="project" value="UniProtKB-UniRule"/>
</dbReference>
<feature type="binding site" evidence="6">
    <location>
        <position position="88"/>
    </location>
    <ligand>
        <name>substrate</name>
    </ligand>
</feature>
<comment type="pathway">
    <text evidence="6">Metabolic intermediate biosynthesis; acetyl-CoA biosynthesis; acetyl-CoA from acetate: step 1/2.</text>
</comment>
<dbReference type="PRINTS" id="PR00471">
    <property type="entry name" value="ACETATEKNASE"/>
</dbReference>
<dbReference type="SUPFAM" id="SSF53067">
    <property type="entry name" value="Actin-like ATPase domain"/>
    <property type="match status" value="2"/>
</dbReference>
<keyword evidence="6" id="KW-0460">Magnesium</keyword>
<reference evidence="8" key="1">
    <citation type="submission" date="2020-10" db="EMBL/GenBank/DDBJ databases">
        <authorList>
            <person name="Gilroy R."/>
        </authorList>
    </citation>
    <scope>NUCLEOTIDE SEQUENCE</scope>
    <source>
        <strain evidence="8">CHK184-20233</strain>
    </source>
</reference>
<feature type="binding site" evidence="6">
    <location>
        <position position="382"/>
    </location>
    <ligand>
        <name>Mg(2+)</name>
        <dbReference type="ChEBI" id="CHEBI:18420"/>
    </ligand>
</feature>
<dbReference type="PIRSF" id="PIRSF000722">
    <property type="entry name" value="Acetate_prop_kin"/>
    <property type="match status" value="1"/>
</dbReference>
<dbReference type="PANTHER" id="PTHR21060">
    <property type="entry name" value="ACETATE KINASE"/>
    <property type="match status" value="1"/>
</dbReference>